<dbReference type="SUPFAM" id="SSF53187">
    <property type="entry name" value="Zn-dependent exopeptidases"/>
    <property type="match status" value="1"/>
</dbReference>
<keyword evidence="7" id="KW-1185">Reference proteome</keyword>
<evidence type="ECO:0000256" key="3">
    <source>
        <dbReference type="ARBA" id="ARBA00022801"/>
    </source>
</evidence>
<evidence type="ECO:0000256" key="2">
    <source>
        <dbReference type="ARBA" id="ARBA00011901"/>
    </source>
</evidence>
<dbReference type="CDD" id="cd02696">
    <property type="entry name" value="MurNAc-LAA"/>
    <property type="match status" value="1"/>
</dbReference>
<dbReference type="Pfam" id="PF01520">
    <property type="entry name" value="Amidase_3"/>
    <property type="match status" value="1"/>
</dbReference>
<sequence length="353" mass="40382">MKRRCASLLFPIFLFPLFGAFSQDSLPAVVAEKGDGIYSLLRKQGVNPYELYDDFVELNRENLRDSIHLYEGKSYLIPTAELDTLDKAGSEVKVATETRPVKGIAYPIFGDEHAIVEPKSTRLQGTVYYVIAGHGGPDPGAVTNYVGKQISEDEYAYDISLRLAKELLSHGAMVYVIIRDPNDGIRDERILEMDKDEVTYPNKAIPLNHKARLDQRVKAVNKLYMKHKGKHQRLIVTHVDSRSKGQNIDVFFYHHENSKSGKKLAESIHKTFELKYRKYQPNRTYTGTFSDRSNLYLVRKTLPAMAYIEIGNINNKKDQRRILDPDNRQALAKWISEGALLDYEKNNPTRTTR</sequence>
<protein>
    <recommendedName>
        <fullName evidence="2">N-acetylmuramoyl-L-alanine amidase</fullName>
        <ecNumber evidence="2">3.5.1.28</ecNumber>
    </recommendedName>
</protein>
<dbReference type="Proteomes" id="UP000475249">
    <property type="component" value="Unassembled WGS sequence"/>
</dbReference>
<comment type="catalytic activity">
    <reaction evidence="1">
        <text>Hydrolyzes the link between N-acetylmuramoyl residues and L-amino acid residues in certain cell-wall glycopeptides.</text>
        <dbReference type="EC" id="3.5.1.28"/>
    </reaction>
</comment>
<gene>
    <name evidence="6" type="ORF">GTQ38_12280</name>
</gene>
<dbReference type="GO" id="GO:0030288">
    <property type="term" value="C:outer membrane-bounded periplasmic space"/>
    <property type="evidence" value="ECO:0007669"/>
    <property type="project" value="TreeGrafter"/>
</dbReference>
<organism evidence="6 7">
    <name type="scientific">Poritiphilus flavus</name>
    <dbReference type="NCBI Taxonomy" id="2697053"/>
    <lineage>
        <taxon>Bacteria</taxon>
        <taxon>Pseudomonadati</taxon>
        <taxon>Bacteroidota</taxon>
        <taxon>Flavobacteriia</taxon>
        <taxon>Flavobacteriales</taxon>
        <taxon>Flavobacteriaceae</taxon>
        <taxon>Poritiphilus</taxon>
    </lineage>
</organism>
<evidence type="ECO:0000313" key="6">
    <source>
        <dbReference type="EMBL" id="NAS12787.1"/>
    </source>
</evidence>
<dbReference type="PANTHER" id="PTHR30404">
    <property type="entry name" value="N-ACETYLMURAMOYL-L-ALANINE AMIDASE"/>
    <property type="match status" value="1"/>
</dbReference>
<feature type="chain" id="PRO_5026753298" description="N-acetylmuramoyl-L-alanine amidase" evidence="4">
    <location>
        <begin position="23"/>
        <end position="353"/>
    </location>
</feature>
<dbReference type="InterPro" id="IPR050695">
    <property type="entry name" value="N-acetylmuramoyl_amidase_3"/>
</dbReference>
<dbReference type="EC" id="3.5.1.28" evidence="2"/>
<dbReference type="Gene3D" id="3.40.630.40">
    <property type="entry name" value="Zn-dependent exopeptidases"/>
    <property type="match status" value="1"/>
</dbReference>
<comment type="caution">
    <text evidence="6">The sequence shown here is derived from an EMBL/GenBank/DDBJ whole genome shotgun (WGS) entry which is preliminary data.</text>
</comment>
<dbReference type="InterPro" id="IPR002508">
    <property type="entry name" value="MurNAc-LAA_cat"/>
</dbReference>
<dbReference type="GO" id="GO:0009253">
    <property type="term" value="P:peptidoglycan catabolic process"/>
    <property type="evidence" value="ECO:0007669"/>
    <property type="project" value="InterPro"/>
</dbReference>
<feature type="domain" description="MurNAc-LAA" evidence="5">
    <location>
        <begin position="130"/>
        <end position="338"/>
    </location>
</feature>
<feature type="signal peptide" evidence="4">
    <location>
        <begin position="1"/>
        <end position="22"/>
    </location>
</feature>
<name>A0A6L9EDL8_9FLAO</name>
<dbReference type="PANTHER" id="PTHR30404:SF0">
    <property type="entry name" value="N-ACETYLMURAMOYL-L-ALANINE AMIDASE AMIC"/>
    <property type="match status" value="1"/>
</dbReference>
<dbReference type="GO" id="GO:0008745">
    <property type="term" value="F:N-acetylmuramoyl-L-alanine amidase activity"/>
    <property type="evidence" value="ECO:0007669"/>
    <property type="project" value="UniProtKB-EC"/>
</dbReference>
<evidence type="ECO:0000259" key="5">
    <source>
        <dbReference type="Pfam" id="PF01520"/>
    </source>
</evidence>
<evidence type="ECO:0000256" key="1">
    <source>
        <dbReference type="ARBA" id="ARBA00001561"/>
    </source>
</evidence>
<accession>A0A6L9EDL8</accession>
<dbReference type="EMBL" id="WXYO01000005">
    <property type="protein sequence ID" value="NAS12787.1"/>
    <property type="molecule type" value="Genomic_DNA"/>
</dbReference>
<dbReference type="RefSeq" id="WP_161435816.1">
    <property type="nucleotide sequence ID" value="NZ_WXYO01000005.1"/>
</dbReference>
<evidence type="ECO:0000256" key="4">
    <source>
        <dbReference type="SAM" id="SignalP"/>
    </source>
</evidence>
<reference evidence="6 7" key="1">
    <citation type="submission" date="2020-01" db="EMBL/GenBank/DDBJ databases">
        <title>Bacteria diversity of Porities sp.</title>
        <authorList>
            <person name="Wang G."/>
        </authorList>
    </citation>
    <scope>NUCLEOTIDE SEQUENCE [LARGE SCALE GENOMIC DNA]</scope>
    <source>
        <strain evidence="6 7">R33</strain>
    </source>
</reference>
<dbReference type="AlphaFoldDB" id="A0A6L9EDL8"/>
<proteinExistence type="predicted"/>
<keyword evidence="3" id="KW-0378">Hydrolase</keyword>
<evidence type="ECO:0000313" key="7">
    <source>
        <dbReference type="Proteomes" id="UP000475249"/>
    </source>
</evidence>
<keyword evidence="4" id="KW-0732">Signal</keyword>